<feature type="domain" description="HTH cro/C1-type" evidence="1">
    <location>
        <begin position="25"/>
        <end position="68"/>
    </location>
</feature>
<dbReference type="GO" id="GO:0003677">
    <property type="term" value="F:DNA binding"/>
    <property type="evidence" value="ECO:0007669"/>
    <property type="project" value="InterPro"/>
</dbReference>
<dbReference type="AlphaFoldDB" id="A0A3M6QBE7"/>
<dbReference type="PROSITE" id="PS50943">
    <property type="entry name" value="HTH_CROC1"/>
    <property type="match status" value="1"/>
</dbReference>
<protein>
    <recommendedName>
        <fullName evidence="1">HTH cro/C1-type domain-containing protein</fullName>
    </recommendedName>
</protein>
<dbReference type="InterPro" id="IPR021077">
    <property type="entry name" value="Phage_phi-Lf_Orf112"/>
</dbReference>
<proteinExistence type="predicted"/>
<dbReference type="CDD" id="cd00093">
    <property type="entry name" value="HTH_XRE"/>
    <property type="match status" value="1"/>
</dbReference>
<reference evidence="2 3" key="1">
    <citation type="submission" date="2018-10" db="EMBL/GenBank/DDBJ databases">
        <title>Comamonadaceae CDC group NO-1 genome sequencing and assembly.</title>
        <authorList>
            <person name="Bernier A.-M."/>
            <person name="Bernard K."/>
        </authorList>
    </citation>
    <scope>NUCLEOTIDE SEQUENCE [LARGE SCALE GENOMIC DNA]</scope>
    <source>
        <strain evidence="2 3">NML161473</strain>
    </source>
</reference>
<dbReference type="Pfam" id="PF12375">
    <property type="entry name" value="DUF3653"/>
    <property type="match status" value="1"/>
</dbReference>
<name>A0A3M6QBE7_9BURK</name>
<dbReference type="Proteomes" id="UP000267035">
    <property type="component" value="Unassembled WGS sequence"/>
</dbReference>
<dbReference type="SUPFAM" id="SSF47413">
    <property type="entry name" value="lambda repressor-like DNA-binding domains"/>
    <property type="match status" value="1"/>
</dbReference>
<keyword evidence="3" id="KW-1185">Reference proteome</keyword>
<dbReference type="Gene3D" id="1.10.260.40">
    <property type="entry name" value="lambda repressor-like DNA-binding domains"/>
    <property type="match status" value="1"/>
</dbReference>
<accession>A0A3M6QBE7</accession>
<dbReference type="EMBL" id="RDQL01000005">
    <property type="protein sequence ID" value="RMX00473.1"/>
    <property type="molecule type" value="Genomic_DNA"/>
</dbReference>
<dbReference type="Pfam" id="PF13560">
    <property type="entry name" value="HTH_31"/>
    <property type="match status" value="1"/>
</dbReference>
<gene>
    <name evidence="2" type="ORF">EBQ25_05245</name>
</gene>
<organism evidence="2 3">
    <name type="scientific">Allofranklinella schreckenbergeri</name>
    <dbReference type="NCBI Taxonomy" id="1076744"/>
    <lineage>
        <taxon>Bacteria</taxon>
        <taxon>Pseudomonadati</taxon>
        <taxon>Pseudomonadota</taxon>
        <taxon>Betaproteobacteria</taxon>
        <taxon>Burkholderiales</taxon>
        <taxon>Comamonadaceae</taxon>
        <taxon>Allofranklinella</taxon>
    </lineage>
</organism>
<dbReference type="RefSeq" id="WP_122253769.1">
    <property type="nucleotide sequence ID" value="NZ_RDQL01000005.1"/>
</dbReference>
<dbReference type="InterPro" id="IPR010982">
    <property type="entry name" value="Lambda_DNA-bd_dom_sf"/>
</dbReference>
<dbReference type="NCBIfam" id="NF040522">
    <property type="entry name" value="VC1465_fam"/>
    <property type="match status" value="1"/>
</dbReference>
<evidence type="ECO:0000313" key="2">
    <source>
        <dbReference type="EMBL" id="RMX00473.1"/>
    </source>
</evidence>
<comment type="caution">
    <text evidence="2">The sequence shown here is derived from an EMBL/GenBank/DDBJ whole genome shotgun (WGS) entry which is preliminary data.</text>
</comment>
<sequence>MTPDRLTPYRQAMRRQSRVDTGLRLRALYRSAGFSRAEAAQFLQVTERTLHNWESGKHAAPAAVLKLLRIWAGYELPGKDWAGWSMHSGKLWSPEGYGFNPHDSAWWSLLCRRAAYASELHAQLSVLKRGLAPLRASVGSDSELASAPGQLRRETALAARRAAGEAAALEQEGTREALQALQAVMARAQARQLLEALACVAGQAPRRTSDARERFGRLVQAAQASGLEVLVTPQKPANFGQNGQAFRWQPATGNISFINGLSMNEGRQSHV</sequence>
<dbReference type="SMART" id="SM00530">
    <property type="entry name" value="HTH_XRE"/>
    <property type="match status" value="1"/>
</dbReference>
<dbReference type="InterPro" id="IPR001387">
    <property type="entry name" value="Cro/C1-type_HTH"/>
</dbReference>
<evidence type="ECO:0000313" key="3">
    <source>
        <dbReference type="Proteomes" id="UP000267035"/>
    </source>
</evidence>
<evidence type="ECO:0000259" key="1">
    <source>
        <dbReference type="PROSITE" id="PS50943"/>
    </source>
</evidence>